<keyword evidence="1" id="KW-0175">Coiled coil</keyword>
<dbReference type="InterPro" id="IPR026960">
    <property type="entry name" value="RVT-Znf"/>
</dbReference>
<name>A0AAE1W364_9LAMI</name>
<organism evidence="3 4">
    <name type="scientific">Sesamum angolense</name>
    <dbReference type="NCBI Taxonomy" id="2727404"/>
    <lineage>
        <taxon>Eukaryota</taxon>
        <taxon>Viridiplantae</taxon>
        <taxon>Streptophyta</taxon>
        <taxon>Embryophyta</taxon>
        <taxon>Tracheophyta</taxon>
        <taxon>Spermatophyta</taxon>
        <taxon>Magnoliopsida</taxon>
        <taxon>eudicotyledons</taxon>
        <taxon>Gunneridae</taxon>
        <taxon>Pentapetalae</taxon>
        <taxon>asterids</taxon>
        <taxon>lamiids</taxon>
        <taxon>Lamiales</taxon>
        <taxon>Pedaliaceae</taxon>
        <taxon>Sesamum</taxon>
    </lineage>
</organism>
<evidence type="ECO:0000313" key="3">
    <source>
        <dbReference type="EMBL" id="KAK4385915.1"/>
    </source>
</evidence>
<evidence type="ECO:0000259" key="2">
    <source>
        <dbReference type="Pfam" id="PF13966"/>
    </source>
</evidence>
<reference evidence="3" key="1">
    <citation type="submission" date="2020-06" db="EMBL/GenBank/DDBJ databases">
        <authorList>
            <person name="Li T."/>
            <person name="Hu X."/>
            <person name="Zhang T."/>
            <person name="Song X."/>
            <person name="Zhang H."/>
            <person name="Dai N."/>
            <person name="Sheng W."/>
            <person name="Hou X."/>
            <person name="Wei L."/>
        </authorList>
    </citation>
    <scope>NUCLEOTIDE SEQUENCE</scope>
    <source>
        <strain evidence="3">K16</strain>
        <tissue evidence="3">Leaf</tissue>
    </source>
</reference>
<comment type="caution">
    <text evidence="3">The sequence shown here is derived from an EMBL/GenBank/DDBJ whole genome shotgun (WGS) entry which is preliminary data.</text>
</comment>
<evidence type="ECO:0000313" key="4">
    <source>
        <dbReference type="Proteomes" id="UP001289374"/>
    </source>
</evidence>
<keyword evidence="4" id="KW-1185">Reference proteome</keyword>
<dbReference type="EMBL" id="JACGWL010000016">
    <property type="protein sequence ID" value="KAK4385915.1"/>
    <property type="molecule type" value="Genomic_DNA"/>
</dbReference>
<evidence type="ECO:0000256" key="1">
    <source>
        <dbReference type="SAM" id="Coils"/>
    </source>
</evidence>
<feature type="coiled-coil region" evidence="1">
    <location>
        <begin position="182"/>
        <end position="209"/>
    </location>
</feature>
<sequence>MNCIAWNCHGLRGAGTVHHLRELSRAHDPSFSFLSETKCSSTKMDTIKWSMNLNGIARLTGFYSNPDQNMRSHSWNLLRQLRRKSTLSWMCYGDFNATLLHIEKESLIPTPLAQIREFRKAIENRPTKCIRKFEGYWIHSEDCERIIPDNWDNNASLSGTVDLWKKVDDCKLGLFKWSGQTFGNLEKKISNLENDIVRLNEQSLTVEAKLRRSNLMAELEELINAREVKWKQHSKIEWLKVGDKNTSYFHSKAISRRGVEDNAALSHGVNESMPDPALFPQRVGADVVRCVRSAYYVQRNLQKRNNNVSDPSSSSESRTTWKFLWNCKVPNKVKIFVWRLYKNALPIAPNMILRGVEMDSSCPFCQSQTEDLEHLFLNCTFTRQVWAMSEIPCASIFNRLGSAQNWIRFLYDNLEEGHFRLGTILMWRLWYERNKLVMDNQSSNSLNVVAGAKNTTFAYQEANFEPSSLYNPNVNPCWMSPALRVLKINFDIAIFKSKFVKHVINPTRAETLAARMKTEMALDFPGRTIEVEGDCLVIVNDINKRD</sequence>
<protein>
    <recommendedName>
        <fullName evidence="2">Reverse transcriptase zinc-binding domain-containing protein</fullName>
    </recommendedName>
</protein>
<dbReference type="SUPFAM" id="SSF56219">
    <property type="entry name" value="DNase I-like"/>
    <property type="match status" value="1"/>
</dbReference>
<dbReference type="InterPro" id="IPR036691">
    <property type="entry name" value="Endo/exonu/phosph_ase_sf"/>
</dbReference>
<dbReference type="Pfam" id="PF13966">
    <property type="entry name" value="zf-RVT"/>
    <property type="match status" value="1"/>
</dbReference>
<dbReference type="Proteomes" id="UP001289374">
    <property type="component" value="Unassembled WGS sequence"/>
</dbReference>
<feature type="domain" description="Reverse transcriptase zinc-binding" evidence="2">
    <location>
        <begin position="315"/>
        <end position="386"/>
    </location>
</feature>
<reference evidence="3" key="2">
    <citation type="journal article" date="2024" name="Plant">
        <title>Genomic evolution and insights into agronomic trait innovations of Sesamum species.</title>
        <authorList>
            <person name="Miao H."/>
            <person name="Wang L."/>
            <person name="Qu L."/>
            <person name="Liu H."/>
            <person name="Sun Y."/>
            <person name="Le M."/>
            <person name="Wang Q."/>
            <person name="Wei S."/>
            <person name="Zheng Y."/>
            <person name="Lin W."/>
            <person name="Duan Y."/>
            <person name="Cao H."/>
            <person name="Xiong S."/>
            <person name="Wang X."/>
            <person name="Wei L."/>
            <person name="Li C."/>
            <person name="Ma Q."/>
            <person name="Ju M."/>
            <person name="Zhao R."/>
            <person name="Li G."/>
            <person name="Mu C."/>
            <person name="Tian Q."/>
            <person name="Mei H."/>
            <person name="Zhang T."/>
            <person name="Gao T."/>
            <person name="Zhang H."/>
        </authorList>
    </citation>
    <scope>NUCLEOTIDE SEQUENCE</scope>
    <source>
        <strain evidence="3">K16</strain>
    </source>
</reference>
<accession>A0AAE1W364</accession>
<dbReference type="PANTHER" id="PTHR35218:SF9">
    <property type="entry name" value="ENDONUCLEASE_EXONUCLEASE_PHOSPHATASE DOMAIN-CONTAINING PROTEIN"/>
    <property type="match status" value="1"/>
</dbReference>
<dbReference type="PANTHER" id="PTHR35218">
    <property type="entry name" value="RNASE H DOMAIN-CONTAINING PROTEIN"/>
    <property type="match status" value="1"/>
</dbReference>
<proteinExistence type="predicted"/>
<gene>
    <name evidence="3" type="ORF">Sango_2715500</name>
</gene>
<dbReference type="AlphaFoldDB" id="A0AAE1W364"/>